<reference evidence="1 2" key="1">
    <citation type="journal article" date="2018" name="Front. Plant Sci.">
        <title>Red Clover (Trifolium pratense) and Zigzag Clover (T. medium) - A Picture of Genomic Similarities and Differences.</title>
        <authorList>
            <person name="Dluhosova J."/>
            <person name="Istvanek J."/>
            <person name="Nedelnik J."/>
            <person name="Repkova J."/>
        </authorList>
    </citation>
    <scope>NUCLEOTIDE SEQUENCE [LARGE SCALE GENOMIC DNA]</scope>
    <source>
        <strain evidence="2">cv. 10/8</strain>
        <tissue evidence="1">Leaf</tissue>
    </source>
</reference>
<protein>
    <submittedName>
        <fullName evidence="1">Rab3 GTPase-activating protein catalytic subunit-like</fullName>
    </submittedName>
</protein>
<dbReference type="PANTHER" id="PTHR21422">
    <property type="entry name" value="RAB3 GTPASE-ACTIVATING PROTEIN CATALYTIC SUBUNIT"/>
    <property type="match status" value="1"/>
</dbReference>
<evidence type="ECO:0000313" key="2">
    <source>
        <dbReference type="Proteomes" id="UP000265520"/>
    </source>
</evidence>
<proteinExistence type="predicted"/>
<dbReference type="PANTHER" id="PTHR21422:SF9">
    <property type="entry name" value="RAB3 GTPASE-ACTIVATING PROTEIN CATALYTIC SUBUNIT"/>
    <property type="match status" value="1"/>
</dbReference>
<dbReference type="GO" id="GO:0005096">
    <property type="term" value="F:GTPase activator activity"/>
    <property type="evidence" value="ECO:0007669"/>
    <property type="project" value="InterPro"/>
</dbReference>
<sequence length="130" mass="14641">FELTTIWSEKMIESSMEMAELENASPHEAEKWLIALRPEGSKESRIGFASQLHLLVDALQMSFEAHFIEDFVSAAENPGSDNLKSSMVIPSPTVRDRVLKELFIEVTSYIWSTNLPHGQGTGVLGYQREK</sequence>
<dbReference type="EMBL" id="LXQA010011821">
    <property type="protein sequence ID" value="MCH87245.1"/>
    <property type="molecule type" value="Genomic_DNA"/>
</dbReference>
<keyword evidence="2" id="KW-1185">Reference proteome</keyword>
<dbReference type="AlphaFoldDB" id="A0A392MJI7"/>
<feature type="non-terminal residue" evidence="1">
    <location>
        <position position="1"/>
    </location>
</feature>
<comment type="caution">
    <text evidence="1">The sequence shown here is derived from an EMBL/GenBank/DDBJ whole genome shotgun (WGS) entry which is preliminary data.</text>
</comment>
<organism evidence="1 2">
    <name type="scientific">Trifolium medium</name>
    <dbReference type="NCBI Taxonomy" id="97028"/>
    <lineage>
        <taxon>Eukaryota</taxon>
        <taxon>Viridiplantae</taxon>
        <taxon>Streptophyta</taxon>
        <taxon>Embryophyta</taxon>
        <taxon>Tracheophyta</taxon>
        <taxon>Spermatophyta</taxon>
        <taxon>Magnoliopsida</taxon>
        <taxon>eudicotyledons</taxon>
        <taxon>Gunneridae</taxon>
        <taxon>Pentapetalae</taxon>
        <taxon>rosids</taxon>
        <taxon>fabids</taxon>
        <taxon>Fabales</taxon>
        <taxon>Fabaceae</taxon>
        <taxon>Papilionoideae</taxon>
        <taxon>50 kb inversion clade</taxon>
        <taxon>NPAAA clade</taxon>
        <taxon>Hologalegina</taxon>
        <taxon>IRL clade</taxon>
        <taxon>Trifolieae</taxon>
        <taxon>Trifolium</taxon>
    </lineage>
</organism>
<gene>
    <name evidence="1" type="ORF">A2U01_0008111</name>
</gene>
<accession>A0A392MJI7</accession>
<evidence type="ECO:0000313" key="1">
    <source>
        <dbReference type="EMBL" id="MCH87245.1"/>
    </source>
</evidence>
<dbReference type="Proteomes" id="UP000265520">
    <property type="component" value="Unassembled WGS sequence"/>
</dbReference>
<dbReference type="InterPro" id="IPR045700">
    <property type="entry name" value="Rab3GAP1"/>
</dbReference>
<name>A0A392MJI7_9FABA</name>